<dbReference type="Pfam" id="PF00431">
    <property type="entry name" value="CUB"/>
    <property type="match status" value="1"/>
</dbReference>
<evidence type="ECO:0000256" key="2">
    <source>
        <dbReference type="ARBA" id="ARBA00023157"/>
    </source>
</evidence>
<name>A0AA88YUG4_PINIB</name>
<keyword evidence="6" id="KW-1185">Reference proteome</keyword>
<dbReference type="PANTHER" id="PTHR24251">
    <property type="entry name" value="OVOCHYMASE-RELATED"/>
    <property type="match status" value="1"/>
</dbReference>
<evidence type="ECO:0000256" key="1">
    <source>
        <dbReference type="ARBA" id="ARBA00022737"/>
    </source>
</evidence>
<dbReference type="SUPFAM" id="SSF49854">
    <property type="entry name" value="Spermadhesin, CUB domain"/>
    <property type="match status" value="1"/>
</dbReference>
<dbReference type="CDD" id="cd00041">
    <property type="entry name" value="CUB"/>
    <property type="match status" value="1"/>
</dbReference>
<evidence type="ECO:0000313" key="5">
    <source>
        <dbReference type="EMBL" id="KAK3105780.1"/>
    </source>
</evidence>
<dbReference type="InterPro" id="IPR035914">
    <property type="entry name" value="Sperma_CUB_dom_sf"/>
</dbReference>
<keyword evidence="1" id="KW-0677">Repeat</keyword>
<sequence>METNSNELYINFVSDGAASAHGFSLIFEEVRVACGDTISLTDQLNSATIMSPNYPAAYPHNVDCVWIITVPAAESVQVEFDENFNVEQHTNKLLHSSKKEYYTSKVKECGNDSMQLYAVAKSILFENKEIELPSCANDLELANKFGEYFHAKIQTIRTNLEDLLEQNNQQSDALRADLQFTGYTLQEFHPASDQLCNL</sequence>
<reference evidence="5" key="1">
    <citation type="submission" date="2019-08" db="EMBL/GenBank/DDBJ databases">
        <title>The improved chromosome-level genome for the pearl oyster Pinctada fucata martensii using PacBio sequencing and Hi-C.</title>
        <authorList>
            <person name="Zheng Z."/>
        </authorList>
    </citation>
    <scope>NUCLEOTIDE SEQUENCE</scope>
    <source>
        <strain evidence="5">ZZ-2019</strain>
        <tissue evidence="5">Adductor muscle</tissue>
    </source>
</reference>
<evidence type="ECO:0000259" key="4">
    <source>
        <dbReference type="PROSITE" id="PS01180"/>
    </source>
</evidence>
<dbReference type="EMBL" id="VSWD01000003">
    <property type="protein sequence ID" value="KAK3105780.1"/>
    <property type="molecule type" value="Genomic_DNA"/>
</dbReference>
<gene>
    <name evidence="5" type="ORF">FSP39_005588</name>
</gene>
<dbReference type="Proteomes" id="UP001186944">
    <property type="component" value="Unassembled WGS sequence"/>
</dbReference>
<comment type="caution">
    <text evidence="3">Lacks conserved residue(s) required for the propagation of feature annotation.</text>
</comment>
<keyword evidence="2" id="KW-1015">Disulfide bond</keyword>
<dbReference type="SMART" id="SM00042">
    <property type="entry name" value="CUB"/>
    <property type="match status" value="1"/>
</dbReference>
<evidence type="ECO:0000256" key="3">
    <source>
        <dbReference type="PROSITE-ProRule" id="PRU00059"/>
    </source>
</evidence>
<protein>
    <recommendedName>
        <fullName evidence="4">CUB domain-containing protein</fullName>
    </recommendedName>
</protein>
<dbReference type="AlphaFoldDB" id="A0AA88YUG4"/>
<evidence type="ECO:0000313" key="6">
    <source>
        <dbReference type="Proteomes" id="UP001186944"/>
    </source>
</evidence>
<dbReference type="InterPro" id="IPR000859">
    <property type="entry name" value="CUB_dom"/>
</dbReference>
<dbReference type="Gene3D" id="2.60.120.290">
    <property type="entry name" value="Spermadhesin, CUB domain"/>
    <property type="match status" value="1"/>
</dbReference>
<proteinExistence type="predicted"/>
<dbReference type="PROSITE" id="PS01180">
    <property type="entry name" value="CUB"/>
    <property type="match status" value="1"/>
</dbReference>
<organism evidence="5 6">
    <name type="scientific">Pinctada imbricata</name>
    <name type="common">Atlantic pearl-oyster</name>
    <name type="synonym">Pinctada martensii</name>
    <dbReference type="NCBI Taxonomy" id="66713"/>
    <lineage>
        <taxon>Eukaryota</taxon>
        <taxon>Metazoa</taxon>
        <taxon>Spiralia</taxon>
        <taxon>Lophotrochozoa</taxon>
        <taxon>Mollusca</taxon>
        <taxon>Bivalvia</taxon>
        <taxon>Autobranchia</taxon>
        <taxon>Pteriomorphia</taxon>
        <taxon>Pterioida</taxon>
        <taxon>Pterioidea</taxon>
        <taxon>Pteriidae</taxon>
        <taxon>Pinctada</taxon>
    </lineage>
</organism>
<feature type="domain" description="CUB" evidence="4">
    <location>
        <begin position="34"/>
        <end position="117"/>
    </location>
</feature>
<comment type="caution">
    <text evidence="5">The sequence shown here is derived from an EMBL/GenBank/DDBJ whole genome shotgun (WGS) entry which is preliminary data.</text>
</comment>
<accession>A0AA88YUG4</accession>